<dbReference type="EMBL" id="CP036426">
    <property type="protein sequence ID" value="QDV38419.1"/>
    <property type="molecule type" value="Genomic_DNA"/>
</dbReference>
<organism evidence="6 7">
    <name type="scientific">Tautonia plasticadhaerens</name>
    <dbReference type="NCBI Taxonomy" id="2527974"/>
    <lineage>
        <taxon>Bacteria</taxon>
        <taxon>Pseudomonadati</taxon>
        <taxon>Planctomycetota</taxon>
        <taxon>Planctomycetia</taxon>
        <taxon>Isosphaerales</taxon>
        <taxon>Isosphaeraceae</taxon>
        <taxon>Tautonia</taxon>
    </lineage>
</organism>
<dbReference type="KEGG" id="tpla:ElP_63740"/>
<feature type="transmembrane region" description="Helical" evidence="5">
    <location>
        <begin position="18"/>
        <end position="39"/>
    </location>
</feature>
<proteinExistence type="predicted"/>
<evidence type="ECO:0000256" key="3">
    <source>
        <dbReference type="PROSITE-ProRule" id="PRU00339"/>
    </source>
</evidence>
<evidence type="ECO:0000313" key="7">
    <source>
        <dbReference type="Proteomes" id="UP000317835"/>
    </source>
</evidence>
<protein>
    <submittedName>
        <fullName evidence="6">Cellulose synthase subunit BcsC</fullName>
    </submittedName>
</protein>
<evidence type="ECO:0000313" key="6">
    <source>
        <dbReference type="EMBL" id="QDV38419.1"/>
    </source>
</evidence>
<dbReference type="PANTHER" id="PTHR45586:SF1">
    <property type="entry name" value="LIPOPOLYSACCHARIDE ASSEMBLY PROTEIN B"/>
    <property type="match status" value="1"/>
</dbReference>
<dbReference type="Pfam" id="PF14559">
    <property type="entry name" value="TPR_19"/>
    <property type="match status" value="2"/>
</dbReference>
<keyword evidence="4" id="KW-0175">Coiled coil</keyword>
<dbReference type="InterPro" id="IPR051012">
    <property type="entry name" value="CellSynth/LPSAsmb/PSIAsmb"/>
</dbReference>
<dbReference type="AlphaFoldDB" id="A0A518HC53"/>
<feature type="coiled-coil region" evidence="4">
    <location>
        <begin position="337"/>
        <end position="364"/>
    </location>
</feature>
<evidence type="ECO:0000256" key="5">
    <source>
        <dbReference type="SAM" id="Phobius"/>
    </source>
</evidence>
<dbReference type="RefSeq" id="WP_197446514.1">
    <property type="nucleotide sequence ID" value="NZ_CP036426.1"/>
</dbReference>
<dbReference type="InterPro" id="IPR011990">
    <property type="entry name" value="TPR-like_helical_dom_sf"/>
</dbReference>
<feature type="repeat" description="TPR" evidence="3">
    <location>
        <begin position="284"/>
        <end position="317"/>
    </location>
</feature>
<dbReference type="PROSITE" id="PS50005">
    <property type="entry name" value="TPR"/>
    <property type="match status" value="1"/>
</dbReference>
<evidence type="ECO:0000256" key="2">
    <source>
        <dbReference type="ARBA" id="ARBA00022803"/>
    </source>
</evidence>
<sequence>MSQQPGPTGQQAGRRPRWAVIASAVVATVALVTLGASLIGRSAGEEQAGAIASAIASGRLDEADRLASAWLGRRPEDPEALAWASRVALARARPAEAAEFARKAQLEGLDRSELRDVEGIVLARAGRAAEAEPMLRAHLAASDRPEPMVARELAEIGMATFRFGAAREALARWRRDAPDDPEPWVMEGRVAERVGDEFDEIASHYQKALELAPDRDDVRLRLAEILRLGGRHDEAAVEFESYLDRNPEDPEALASAGLNELGRGRFAEAERRLSAALGRDPGHLEALKGLARLRQQTGRFEEALESLDRAAGLEPHDPEIAYQRSLLLARLGRSEEADRMRARSERLRAEADEITRLRDALVRDPNNVDLQHEAARWLIEHDHAEEGIRWAEKALTIRPGHRPTCLLLAEHYEAAGQPDLAGYYRFQADPGP</sequence>
<gene>
    <name evidence="6" type="ORF">ElP_63740</name>
</gene>
<keyword evidence="5" id="KW-1133">Transmembrane helix</keyword>
<dbReference type="Gene3D" id="1.25.40.10">
    <property type="entry name" value="Tetratricopeptide repeat domain"/>
    <property type="match status" value="2"/>
</dbReference>
<accession>A0A518HC53</accession>
<dbReference type="SUPFAM" id="SSF48452">
    <property type="entry name" value="TPR-like"/>
    <property type="match status" value="2"/>
</dbReference>
<keyword evidence="5" id="KW-0472">Membrane</keyword>
<reference evidence="6 7" key="1">
    <citation type="submission" date="2019-02" db="EMBL/GenBank/DDBJ databases">
        <title>Deep-cultivation of Planctomycetes and their phenomic and genomic characterization uncovers novel biology.</title>
        <authorList>
            <person name="Wiegand S."/>
            <person name="Jogler M."/>
            <person name="Boedeker C."/>
            <person name="Pinto D."/>
            <person name="Vollmers J."/>
            <person name="Rivas-Marin E."/>
            <person name="Kohn T."/>
            <person name="Peeters S.H."/>
            <person name="Heuer A."/>
            <person name="Rast P."/>
            <person name="Oberbeckmann S."/>
            <person name="Bunk B."/>
            <person name="Jeske O."/>
            <person name="Meyerdierks A."/>
            <person name="Storesund J.E."/>
            <person name="Kallscheuer N."/>
            <person name="Luecker S."/>
            <person name="Lage O.M."/>
            <person name="Pohl T."/>
            <person name="Merkel B.J."/>
            <person name="Hornburger P."/>
            <person name="Mueller R.-W."/>
            <person name="Bruemmer F."/>
            <person name="Labrenz M."/>
            <person name="Spormann A.M."/>
            <person name="Op den Camp H."/>
            <person name="Overmann J."/>
            <person name="Amann R."/>
            <person name="Jetten M.S.M."/>
            <person name="Mascher T."/>
            <person name="Medema M.H."/>
            <person name="Devos D.P."/>
            <person name="Kaster A.-K."/>
            <person name="Ovreas L."/>
            <person name="Rohde M."/>
            <person name="Galperin M.Y."/>
            <person name="Jogler C."/>
        </authorList>
    </citation>
    <scope>NUCLEOTIDE SEQUENCE [LARGE SCALE GENOMIC DNA]</scope>
    <source>
        <strain evidence="6 7">ElP</strain>
    </source>
</reference>
<dbReference type="InterPro" id="IPR019734">
    <property type="entry name" value="TPR_rpt"/>
</dbReference>
<name>A0A518HC53_9BACT</name>
<dbReference type="PANTHER" id="PTHR45586">
    <property type="entry name" value="TPR REPEAT-CONTAINING PROTEIN PA4667"/>
    <property type="match status" value="1"/>
</dbReference>
<keyword evidence="5" id="KW-0812">Transmembrane</keyword>
<dbReference type="Proteomes" id="UP000317835">
    <property type="component" value="Chromosome"/>
</dbReference>
<evidence type="ECO:0000256" key="1">
    <source>
        <dbReference type="ARBA" id="ARBA00022737"/>
    </source>
</evidence>
<evidence type="ECO:0000256" key="4">
    <source>
        <dbReference type="SAM" id="Coils"/>
    </source>
</evidence>
<dbReference type="SMART" id="SM00028">
    <property type="entry name" value="TPR"/>
    <property type="match status" value="3"/>
</dbReference>
<keyword evidence="1" id="KW-0677">Repeat</keyword>
<keyword evidence="2 3" id="KW-0802">TPR repeat</keyword>
<keyword evidence="7" id="KW-1185">Reference proteome</keyword>